<dbReference type="EMBL" id="CP023445">
    <property type="protein sequence ID" value="ATE57400.1"/>
    <property type="molecule type" value="Genomic_DNA"/>
</dbReference>
<comment type="similarity">
    <text evidence="1">Belongs to the WXG100 family.</text>
</comment>
<dbReference type="RefSeq" id="WP_096497103.1">
    <property type="nucleotide sequence ID" value="NZ_CP023445.1"/>
</dbReference>
<organism evidence="3 4">
    <name type="scientific">Actinosynnema pretiosum</name>
    <dbReference type="NCBI Taxonomy" id="42197"/>
    <lineage>
        <taxon>Bacteria</taxon>
        <taxon>Bacillati</taxon>
        <taxon>Actinomycetota</taxon>
        <taxon>Actinomycetes</taxon>
        <taxon>Pseudonocardiales</taxon>
        <taxon>Pseudonocardiaceae</taxon>
        <taxon>Actinosynnema</taxon>
    </lineage>
</organism>
<name>A0A290ZEC6_9PSEU</name>
<dbReference type="SUPFAM" id="SSF140453">
    <property type="entry name" value="EsxAB dimer-like"/>
    <property type="match status" value="1"/>
</dbReference>
<dbReference type="Pfam" id="PF06013">
    <property type="entry name" value="WXG100"/>
    <property type="match status" value="1"/>
</dbReference>
<dbReference type="InterPro" id="IPR036689">
    <property type="entry name" value="ESAT-6-like_sf"/>
</dbReference>
<sequence>MAGYSTGTPELINAARDITNTNGNVQGILGQLRSTVDSLAPAWVGNAADSFNKLIERFNDDARKLNEALLAIANEMDSTAATYIQQEEEQAQEMSTIANRLGGGF</sequence>
<evidence type="ECO:0000313" key="3">
    <source>
        <dbReference type="EMBL" id="ATE57400.1"/>
    </source>
</evidence>
<feature type="coiled-coil region" evidence="2">
    <location>
        <begin position="48"/>
        <end position="75"/>
    </location>
</feature>
<gene>
    <name evidence="3" type="ORF">CNX65_32235</name>
</gene>
<dbReference type="KEGG" id="apre:CNX65_32235"/>
<evidence type="ECO:0000256" key="1">
    <source>
        <dbReference type="RuleBase" id="RU362001"/>
    </source>
</evidence>
<evidence type="ECO:0000313" key="4">
    <source>
        <dbReference type="Proteomes" id="UP000218505"/>
    </source>
</evidence>
<proteinExistence type="inferred from homology"/>
<evidence type="ECO:0000256" key="2">
    <source>
        <dbReference type="SAM" id="Coils"/>
    </source>
</evidence>
<dbReference type="Proteomes" id="UP000218505">
    <property type="component" value="Chromosome"/>
</dbReference>
<dbReference type="NCBIfam" id="TIGR03930">
    <property type="entry name" value="WXG100_ESAT6"/>
    <property type="match status" value="1"/>
</dbReference>
<accession>A0A290ZEC6</accession>
<dbReference type="AlphaFoldDB" id="A0A290ZEC6"/>
<keyword evidence="4" id="KW-1185">Reference proteome</keyword>
<keyword evidence="2" id="KW-0175">Coiled coil</keyword>
<protein>
    <recommendedName>
        <fullName evidence="1">ESAT-6-like protein</fullName>
    </recommendedName>
</protein>
<dbReference type="InterPro" id="IPR010310">
    <property type="entry name" value="T7SS_ESAT-6-like"/>
</dbReference>
<dbReference type="Gene3D" id="1.10.287.1060">
    <property type="entry name" value="ESAT-6-like"/>
    <property type="match status" value="1"/>
</dbReference>
<reference evidence="3" key="1">
    <citation type="submission" date="2017-09" db="EMBL/GenBank/DDBJ databases">
        <title>Complete Genome Sequence of ansamitocin-producing Bacterium Actinosynnema pretiosum X47.</title>
        <authorList>
            <person name="Cao G."/>
            <person name="Zong G."/>
            <person name="Zhong C."/>
            <person name="Fu J."/>
        </authorList>
    </citation>
    <scope>NUCLEOTIDE SEQUENCE [LARGE SCALE GENOMIC DNA]</scope>
    <source>
        <strain evidence="3">X47</strain>
    </source>
</reference>